<feature type="non-terminal residue" evidence="2">
    <location>
        <position position="1"/>
    </location>
</feature>
<evidence type="ECO:0000256" key="1">
    <source>
        <dbReference type="SAM" id="MobiDB-lite"/>
    </source>
</evidence>
<organism evidence="2 3">
    <name type="scientific">Punica granatum</name>
    <name type="common">Pomegranate</name>
    <dbReference type="NCBI Taxonomy" id="22663"/>
    <lineage>
        <taxon>Eukaryota</taxon>
        <taxon>Viridiplantae</taxon>
        <taxon>Streptophyta</taxon>
        <taxon>Embryophyta</taxon>
        <taxon>Tracheophyta</taxon>
        <taxon>Spermatophyta</taxon>
        <taxon>Magnoliopsida</taxon>
        <taxon>eudicotyledons</taxon>
        <taxon>Gunneridae</taxon>
        <taxon>Pentapetalae</taxon>
        <taxon>rosids</taxon>
        <taxon>malvids</taxon>
        <taxon>Myrtales</taxon>
        <taxon>Lythraceae</taxon>
        <taxon>Punica</taxon>
    </lineage>
</organism>
<comment type="caution">
    <text evidence="2">The sequence shown here is derived from an EMBL/GenBank/DDBJ whole genome shotgun (WGS) entry which is preliminary data.</text>
</comment>
<dbReference type="AlphaFoldDB" id="A0A2I0KFI0"/>
<protein>
    <submittedName>
        <fullName evidence="2">Uncharacterized protein</fullName>
    </submittedName>
</protein>
<name>A0A2I0KFI0_PUNGR</name>
<sequence>SVRWGVRPAGGSLGQPPPLQMMSPGAPTPSLHAASHLAEGDHGLAGSPQPGVLSWSTVYPKI</sequence>
<accession>A0A2I0KFI0</accession>
<keyword evidence="3" id="KW-1185">Reference proteome</keyword>
<evidence type="ECO:0000313" key="2">
    <source>
        <dbReference type="EMBL" id="PKI66933.1"/>
    </source>
</evidence>
<evidence type="ECO:0000313" key="3">
    <source>
        <dbReference type="Proteomes" id="UP000233551"/>
    </source>
</evidence>
<feature type="region of interest" description="Disordered" evidence="1">
    <location>
        <begin position="1"/>
        <end position="31"/>
    </location>
</feature>
<dbReference type="Proteomes" id="UP000233551">
    <property type="component" value="Unassembled WGS sequence"/>
</dbReference>
<gene>
    <name evidence="2" type="ORF">CRG98_012696</name>
</gene>
<dbReference type="EMBL" id="PGOL01000652">
    <property type="protein sequence ID" value="PKI66933.1"/>
    <property type="molecule type" value="Genomic_DNA"/>
</dbReference>
<reference evidence="2 3" key="1">
    <citation type="submission" date="2017-11" db="EMBL/GenBank/DDBJ databases">
        <title>De-novo sequencing of pomegranate (Punica granatum L.) genome.</title>
        <authorList>
            <person name="Akparov Z."/>
            <person name="Amiraslanov A."/>
            <person name="Hajiyeva S."/>
            <person name="Abbasov M."/>
            <person name="Kaur K."/>
            <person name="Hamwieh A."/>
            <person name="Solovyev V."/>
            <person name="Salamov A."/>
            <person name="Braich B."/>
            <person name="Kosarev P."/>
            <person name="Mahmoud A."/>
            <person name="Hajiyev E."/>
            <person name="Babayeva S."/>
            <person name="Izzatullayeva V."/>
            <person name="Mammadov A."/>
            <person name="Mammadov A."/>
            <person name="Sharifova S."/>
            <person name="Ojaghi J."/>
            <person name="Eynullazada K."/>
            <person name="Bayramov B."/>
            <person name="Abdulazimova A."/>
            <person name="Shahmuradov I."/>
        </authorList>
    </citation>
    <scope>NUCLEOTIDE SEQUENCE [LARGE SCALE GENOMIC DNA]</scope>
    <source>
        <strain evidence="3">cv. AG2017</strain>
        <tissue evidence="2">Leaf</tissue>
    </source>
</reference>
<proteinExistence type="predicted"/>